<dbReference type="InterPro" id="IPR036390">
    <property type="entry name" value="WH_DNA-bd_sf"/>
</dbReference>
<feature type="non-terminal residue" evidence="5">
    <location>
        <position position="97"/>
    </location>
</feature>
<dbReference type="InterPro" id="IPR036388">
    <property type="entry name" value="WH-like_DNA-bd_sf"/>
</dbReference>
<dbReference type="PRINTS" id="PR00778">
    <property type="entry name" value="HTHARSR"/>
</dbReference>
<accession>A0A2H0RI72</accession>
<organism evidence="5 6">
    <name type="scientific">Candidatus Vogelbacteria bacterium CG10_big_fil_rev_8_21_14_0_10_50_13</name>
    <dbReference type="NCBI Taxonomy" id="1975044"/>
    <lineage>
        <taxon>Bacteria</taxon>
        <taxon>Candidatus Vogeliibacteriota</taxon>
    </lineage>
</organism>
<dbReference type="GO" id="GO:0003677">
    <property type="term" value="F:DNA binding"/>
    <property type="evidence" value="ECO:0007669"/>
    <property type="project" value="UniProtKB-KW"/>
</dbReference>
<dbReference type="Gene3D" id="1.10.10.10">
    <property type="entry name" value="Winged helix-like DNA-binding domain superfamily/Winged helix DNA-binding domain"/>
    <property type="match status" value="1"/>
</dbReference>
<evidence type="ECO:0000256" key="1">
    <source>
        <dbReference type="ARBA" id="ARBA00023015"/>
    </source>
</evidence>
<keyword evidence="3" id="KW-0804">Transcription</keyword>
<keyword evidence="1" id="KW-0805">Transcription regulation</keyword>
<dbReference type="NCBIfam" id="NF033788">
    <property type="entry name" value="HTH_metalloreg"/>
    <property type="match status" value="1"/>
</dbReference>
<dbReference type="GO" id="GO:0003700">
    <property type="term" value="F:DNA-binding transcription factor activity"/>
    <property type="evidence" value="ECO:0007669"/>
    <property type="project" value="InterPro"/>
</dbReference>
<keyword evidence="2" id="KW-0238">DNA-binding</keyword>
<gene>
    <name evidence="5" type="ORF">COV09_01100</name>
</gene>
<name>A0A2H0RI72_9BACT</name>
<evidence type="ECO:0000256" key="3">
    <source>
        <dbReference type="ARBA" id="ARBA00023163"/>
    </source>
</evidence>
<dbReference type="PANTHER" id="PTHR33154">
    <property type="entry name" value="TRANSCRIPTIONAL REGULATOR, ARSR FAMILY"/>
    <property type="match status" value="1"/>
</dbReference>
<dbReference type="InterPro" id="IPR011991">
    <property type="entry name" value="ArsR-like_HTH"/>
</dbReference>
<feature type="domain" description="HTH arsR-type" evidence="4">
    <location>
        <begin position="14"/>
        <end position="97"/>
    </location>
</feature>
<dbReference type="AlphaFoldDB" id="A0A2H0RI72"/>
<dbReference type="PROSITE" id="PS50987">
    <property type="entry name" value="HTH_ARSR_2"/>
    <property type="match status" value="1"/>
</dbReference>
<evidence type="ECO:0000313" key="5">
    <source>
        <dbReference type="EMBL" id="PIR45485.1"/>
    </source>
</evidence>
<dbReference type="Pfam" id="PF01022">
    <property type="entry name" value="HTH_5"/>
    <property type="match status" value="1"/>
</dbReference>
<dbReference type="PANTHER" id="PTHR33154:SF18">
    <property type="entry name" value="ARSENICAL RESISTANCE OPERON REPRESSOR"/>
    <property type="match status" value="1"/>
</dbReference>
<proteinExistence type="predicted"/>
<evidence type="ECO:0000313" key="6">
    <source>
        <dbReference type="Proteomes" id="UP000230906"/>
    </source>
</evidence>
<sequence length="97" mass="11022">MLELSQISKIRETLKAQNTSLVDVFSLLGDKNRFLIIKLLIEQGEMCVTDLANVLDISVSAVSQHLRILEMSRMVEGEKMGQMICYKPKIDDPKIKK</sequence>
<dbReference type="Proteomes" id="UP000230906">
    <property type="component" value="Unassembled WGS sequence"/>
</dbReference>
<protein>
    <recommendedName>
        <fullName evidence="4">HTH arsR-type domain-containing protein</fullName>
    </recommendedName>
</protein>
<dbReference type="EMBL" id="PCYJ01000018">
    <property type="protein sequence ID" value="PIR45485.1"/>
    <property type="molecule type" value="Genomic_DNA"/>
</dbReference>
<reference evidence="5 6" key="1">
    <citation type="submission" date="2017-09" db="EMBL/GenBank/DDBJ databases">
        <title>Depth-based differentiation of microbial function through sediment-hosted aquifers and enrichment of novel symbionts in the deep terrestrial subsurface.</title>
        <authorList>
            <person name="Probst A.J."/>
            <person name="Ladd B."/>
            <person name="Jarett J.K."/>
            <person name="Geller-Mcgrath D.E."/>
            <person name="Sieber C.M."/>
            <person name="Emerson J.B."/>
            <person name="Anantharaman K."/>
            <person name="Thomas B.C."/>
            <person name="Malmstrom R."/>
            <person name="Stieglmeier M."/>
            <person name="Klingl A."/>
            <person name="Woyke T."/>
            <person name="Ryan C.M."/>
            <person name="Banfield J.F."/>
        </authorList>
    </citation>
    <scope>NUCLEOTIDE SEQUENCE [LARGE SCALE GENOMIC DNA]</scope>
    <source>
        <strain evidence="5">CG10_big_fil_rev_8_21_14_0_10_50_13</strain>
    </source>
</reference>
<dbReference type="InterPro" id="IPR001845">
    <property type="entry name" value="HTH_ArsR_DNA-bd_dom"/>
</dbReference>
<dbReference type="SMART" id="SM00418">
    <property type="entry name" value="HTH_ARSR"/>
    <property type="match status" value="1"/>
</dbReference>
<evidence type="ECO:0000256" key="2">
    <source>
        <dbReference type="ARBA" id="ARBA00023125"/>
    </source>
</evidence>
<evidence type="ECO:0000259" key="4">
    <source>
        <dbReference type="PROSITE" id="PS50987"/>
    </source>
</evidence>
<dbReference type="CDD" id="cd00090">
    <property type="entry name" value="HTH_ARSR"/>
    <property type="match status" value="1"/>
</dbReference>
<comment type="caution">
    <text evidence="5">The sequence shown here is derived from an EMBL/GenBank/DDBJ whole genome shotgun (WGS) entry which is preliminary data.</text>
</comment>
<dbReference type="SUPFAM" id="SSF46785">
    <property type="entry name" value="Winged helix' DNA-binding domain"/>
    <property type="match status" value="1"/>
</dbReference>
<dbReference type="InterPro" id="IPR051081">
    <property type="entry name" value="HTH_MetalResp_TranReg"/>
</dbReference>